<feature type="signal peptide" evidence="2">
    <location>
        <begin position="1"/>
        <end position="26"/>
    </location>
</feature>
<dbReference type="CDD" id="cd16145">
    <property type="entry name" value="ARS_like"/>
    <property type="match status" value="1"/>
</dbReference>
<dbReference type="PANTHER" id="PTHR43751">
    <property type="entry name" value="SULFATASE"/>
    <property type="match status" value="1"/>
</dbReference>
<proteinExistence type="predicted"/>
<evidence type="ECO:0000259" key="3">
    <source>
        <dbReference type="Pfam" id="PF00884"/>
    </source>
</evidence>
<dbReference type="Gene3D" id="3.40.720.10">
    <property type="entry name" value="Alkaline Phosphatase, subunit A"/>
    <property type="match status" value="1"/>
</dbReference>
<evidence type="ECO:0000256" key="2">
    <source>
        <dbReference type="SAM" id="SignalP"/>
    </source>
</evidence>
<dbReference type="Proteomes" id="UP000635665">
    <property type="component" value="Unassembled WGS sequence"/>
</dbReference>
<organism evidence="4 5">
    <name type="scientific">Salegentibacter maritimus</name>
    <dbReference type="NCBI Taxonomy" id="2794347"/>
    <lineage>
        <taxon>Bacteria</taxon>
        <taxon>Pseudomonadati</taxon>
        <taxon>Bacteroidota</taxon>
        <taxon>Flavobacteriia</taxon>
        <taxon>Flavobacteriales</taxon>
        <taxon>Flavobacteriaceae</taxon>
        <taxon>Salegentibacter</taxon>
    </lineage>
</organism>
<feature type="domain" description="Sulfatase N-terminal" evidence="3">
    <location>
        <begin position="37"/>
        <end position="423"/>
    </location>
</feature>
<name>A0ABS0TKT2_9FLAO</name>
<accession>A0ABS0TKT2</accession>
<evidence type="ECO:0000256" key="1">
    <source>
        <dbReference type="SAM" id="MobiDB-lite"/>
    </source>
</evidence>
<dbReference type="PANTHER" id="PTHR43751:SF3">
    <property type="entry name" value="SULFATASE N-TERMINAL DOMAIN-CONTAINING PROTEIN"/>
    <property type="match status" value="1"/>
</dbReference>
<dbReference type="InterPro" id="IPR052701">
    <property type="entry name" value="GAG_Ulvan_Degrading_Sulfatases"/>
</dbReference>
<dbReference type="SUPFAM" id="SSF53649">
    <property type="entry name" value="Alkaline phosphatase-like"/>
    <property type="match status" value="1"/>
</dbReference>
<feature type="region of interest" description="Disordered" evidence="1">
    <location>
        <begin position="201"/>
        <end position="229"/>
    </location>
</feature>
<sequence length="532" mass="60311">MKTKILRLIISSTWALIFFNAPIIQAQKNKSQNVNKPNVIYIMADDLGEGLLSYYGQKYFTTPNIDKLAEQGVVFNNSYSSTFCAPSRATFLTGYNDCREDKYVLTSGKGYKESATDATKDEAIQEAINSAIGKEPDVVYLPQIFKEADYVTGQIGKLDYGFLTTAKQMDNHGWDYHYGYYDHTQAHGFYPMFLHENGKRVAIPGNTHPDAAKTGESGSNESQERDRWNLNGKTVYSQDLFLNKMLKFIRDNKEKPFFLYHSTQLPHGPVAIPAIHPEVAFNDSLTQIEKAYASMVKRLDDDLGVILNELEALGIANNTMIVFSSDNGHELYYNYEGRTAKPYKNIETGEPFNNIKDKFYSEIGGDIFNGNKGQAGLKRSNWNGGVKVPLFFYWPEKLKSGTESQKLVANYDFMTTMADMLDVKLKENKDGVSYLNELMPGNPEKAEEHNSIAFASFMGPALITKDGWKLRYFAPKKIFQLYYLPDDFKETKDLAKQYPEKVEALKAELIQKCDGDLINGSISYGRNFNFVR</sequence>
<dbReference type="Gene3D" id="3.30.1120.10">
    <property type="match status" value="1"/>
</dbReference>
<dbReference type="InterPro" id="IPR017850">
    <property type="entry name" value="Alkaline_phosphatase_core_sf"/>
</dbReference>
<protein>
    <submittedName>
        <fullName evidence="4">Arylsulfatase</fullName>
    </submittedName>
</protein>
<keyword evidence="5" id="KW-1185">Reference proteome</keyword>
<evidence type="ECO:0000313" key="4">
    <source>
        <dbReference type="EMBL" id="MBI6120821.1"/>
    </source>
</evidence>
<feature type="chain" id="PRO_5045912400" evidence="2">
    <location>
        <begin position="27"/>
        <end position="532"/>
    </location>
</feature>
<evidence type="ECO:0000313" key="5">
    <source>
        <dbReference type="Proteomes" id="UP000635665"/>
    </source>
</evidence>
<reference evidence="4 5" key="1">
    <citation type="submission" date="2020-12" db="EMBL/GenBank/DDBJ databases">
        <title>Salegentibacter orientalis sp. nov., isolated from costal sediment.</title>
        <authorList>
            <person name="Lian F.-B."/>
        </authorList>
    </citation>
    <scope>NUCLEOTIDE SEQUENCE [LARGE SCALE GENOMIC DNA]</scope>
    <source>
        <strain evidence="4 5">F60176</strain>
    </source>
</reference>
<gene>
    <name evidence="4" type="ORF">I6U50_12395</name>
</gene>
<keyword evidence="2" id="KW-0732">Signal</keyword>
<dbReference type="RefSeq" id="WP_198639056.1">
    <property type="nucleotide sequence ID" value="NZ_JAEHNY010000011.1"/>
</dbReference>
<dbReference type="Pfam" id="PF00884">
    <property type="entry name" value="Sulfatase"/>
    <property type="match status" value="1"/>
</dbReference>
<dbReference type="InterPro" id="IPR000917">
    <property type="entry name" value="Sulfatase_N"/>
</dbReference>
<comment type="caution">
    <text evidence="4">The sequence shown here is derived from an EMBL/GenBank/DDBJ whole genome shotgun (WGS) entry which is preliminary data.</text>
</comment>
<dbReference type="EMBL" id="JAEHNY010000011">
    <property type="protein sequence ID" value="MBI6120821.1"/>
    <property type="molecule type" value="Genomic_DNA"/>
</dbReference>